<gene>
    <name evidence="3" type="ORF">San01_54860</name>
</gene>
<organism evidence="3 4">
    <name type="scientific">Streptomyces angustmyceticus</name>
    <dbReference type="NCBI Taxonomy" id="285578"/>
    <lineage>
        <taxon>Bacteria</taxon>
        <taxon>Bacillati</taxon>
        <taxon>Actinomycetota</taxon>
        <taxon>Actinomycetes</taxon>
        <taxon>Kitasatosporales</taxon>
        <taxon>Streptomycetaceae</taxon>
        <taxon>Streptomyces</taxon>
    </lineage>
</organism>
<sequence length="301" mass="31062">MLDIGAQRYGGGAAAELHPREESGGVDDAPGVAPWSGHAEILGARGGRGLSRFFKPPPAPARSVIAMTDKHDITHENLPNGPAGATGPDAAAATGPDTAAAPDPAGPARVPPPISALLDSAAAAALPVLRGVRDDQLGLPTPCAEYDVRALLNHLFQVVVAFQELAAKKDVDFGTTPDRLGAYGPRWPDRFAEETARLVAAWAAPGAEEGLTGRMRLPARTVGAMVLLDLTVHAWDLARATGLPYAPAPGCVAELRALVAQMAPTARRMNVFADPLPLPPGASGLDALLAETGRDPHWTGA</sequence>
<feature type="region of interest" description="Disordered" evidence="1">
    <location>
        <begin position="1"/>
        <end position="32"/>
    </location>
</feature>
<accession>A0A5J4LRF4</accession>
<dbReference type="NCBIfam" id="TIGR03086">
    <property type="entry name" value="TIGR03086 family metal-binding protein"/>
    <property type="match status" value="1"/>
</dbReference>
<dbReference type="EMBL" id="BLAG01000016">
    <property type="protein sequence ID" value="GES32998.1"/>
    <property type="molecule type" value="Genomic_DNA"/>
</dbReference>
<comment type="caution">
    <text evidence="3">The sequence shown here is derived from an EMBL/GenBank/DDBJ whole genome shotgun (WGS) entry which is preliminary data.</text>
</comment>
<evidence type="ECO:0000313" key="3">
    <source>
        <dbReference type="EMBL" id="GES32998.1"/>
    </source>
</evidence>
<protein>
    <recommendedName>
        <fullName evidence="2">Mycothiol-dependent maleylpyruvate isomerase metal-binding domain-containing protein</fullName>
    </recommendedName>
</protein>
<feature type="compositionally biased region" description="Low complexity" evidence="1">
    <location>
        <begin position="81"/>
        <end position="108"/>
    </location>
</feature>
<dbReference type="AlphaFoldDB" id="A0A5J4LRF4"/>
<dbReference type="SUPFAM" id="SSF109854">
    <property type="entry name" value="DinB/YfiT-like putative metalloenzymes"/>
    <property type="match status" value="1"/>
</dbReference>
<name>A0A5J4LRF4_9ACTN</name>
<reference evidence="3 4" key="1">
    <citation type="submission" date="2019-10" db="EMBL/GenBank/DDBJ databases">
        <title>Whole genome shotgun sequence of Streptomyces angustmyceticus NBRC 3934.</title>
        <authorList>
            <person name="Hosoyama A."/>
            <person name="Ichikawa N."/>
            <person name="Kimura A."/>
            <person name="Kitahashi Y."/>
            <person name="Komaki H."/>
            <person name="Uohara A."/>
        </authorList>
    </citation>
    <scope>NUCLEOTIDE SEQUENCE [LARGE SCALE GENOMIC DNA]</scope>
    <source>
        <strain evidence="3 4">NBRC 3934</strain>
    </source>
</reference>
<dbReference type="InterPro" id="IPR017517">
    <property type="entry name" value="Maleyloyr_isom"/>
</dbReference>
<feature type="region of interest" description="Disordered" evidence="1">
    <location>
        <begin position="73"/>
        <end position="110"/>
    </location>
</feature>
<evidence type="ECO:0000313" key="4">
    <source>
        <dbReference type="Proteomes" id="UP000325598"/>
    </source>
</evidence>
<dbReference type="NCBIfam" id="TIGR03083">
    <property type="entry name" value="maleylpyruvate isomerase family mycothiol-dependent enzyme"/>
    <property type="match status" value="1"/>
</dbReference>
<dbReference type="InterPro" id="IPR017520">
    <property type="entry name" value="CHP03086"/>
</dbReference>
<dbReference type="Proteomes" id="UP000325598">
    <property type="component" value="Unassembled WGS sequence"/>
</dbReference>
<dbReference type="InterPro" id="IPR034660">
    <property type="entry name" value="DinB/YfiT-like"/>
</dbReference>
<dbReference type="Gene3D" id="1.20.120.450">
    <property type="entry name" value="dinb family like domain"/>
    <property type="match status" value="1"/>
</dbReference>
<dbReference type="InterPro" id="IPR024344">
    <property type="entry name" value="MDMPI_metal-binding"/>
</dbReference>
<dbReference type="Pfam" id="PF11716">
    <property type="entry name" value="MDMPI_N"/>
    <property type="match status" value="1"/>
</dbReference>
<feature type="domain" description="Mycothiol-dependent maleylpyruvate isomerase metal-binding" evidence="2">
    <location>
        <begin position="121"/>
        <end position="238"/>
    </location>
</feature>
<evidence type="ECO:0000259" key="2">
    <source>
        <dbReference type="Pfam" id="PF11716"/>
    </source>
</evidence>
<keyword evidence="4" id="KW-1185">Reference proteome</keyword>
<dbReference type="GO" id="GO:0046872">
    <property type="term" value="F:metal ion binding"/>
    <property type="evidence" value="ECO:0007669"/>
    <property type="project" value="InterPro"/>
</dbReference>
<evidence type="ECO:0000256" key="1">
    <source>
        <dbReference type="SAM" id="MobiDB-lite"/>
    </source>
</evidence>
<proteinExistence type="predicted"/>